<reference evidence="7" key="1">
    <citation type="submission" date="2023-03" db="EMBL/GenBank/DDBJ databases">
        <authorList>
            <person name="Steffen K."/>
            <person name="Cardenas P."/>
        </authorList>
    </citation>
    <scope>NUCLEOTIDE SEQUENCE</scope>
</reference>
<dbReference type="Pfam" id="PF00069">
    <property type="entry name" value="Pkinase"/>
    <property type="match status" value="1"/>
</dbReference>
<keyword evidence="1" id="KW-0723">Serine/threonine-protein kinase</keyword>
<evidence type="ECO:0000259" key="6">
    <source>
        <dbReference type="PROSITE" id="PS50011"/>
    </source>
</evidence>
<dbReference type="EMBL" id="CASHTH010001826">
    <property type="protein sequence ID" value="CAI8020392.1"/>
    <property type="molecule type" value="Genomic_DNA"/>
</dbReference>
<evidence type="ECO:0000256" key="2">
    <source>
        <dbReference type="ARBA" id="ARBA00022679"/>
    </source>
</evidence>
<evidence type="ECO:0000256" key="3">
    <source>
        <dbReference type="ARBA" id="ARBA00022741"/>
    </source>
</evidence>
<evidence type="ECO:0000256" key="1">
    <source>
        <dbReference type="ARBA" id="ARBA00022527"/>
    </source>
</evidence>
<keyword evidence="2" id="KW-0808">Transferase</keyword>
<evidence type="ECO:0000313" key="8">
    <source>
        <dbReference type="Proteomes" id="UP001174909"/>
    </source>
</evidence>
<dbReference type="PROSITE" id="PS50011">
    <property type="entry name" value="PROTEIN_KINASE_DOM"/>
    <property type="match status" value="1"/>
</dbReference>
<feature type="domain" description="Protein kinase" evidence="6">
    <location>
        <begin position="1"/>
        <end position="229"/>
    </location>
</feature>
<keyword evidence="8" id="KW-1185">Reference proteome</keyword>
<protein>
    <submittedName>
        <fullName evidence="7">RAC-gamma serine/threonine-protein kinase</fullName>
    </submittedName>
</protein>
<sequence length="229" mass="26129">MGRYVYSERGYALSFSLSIQVVMCKEKATGEILAMKILQKYVIVDKDNVSYTVTERRVLQLNCHPFLARLKYSFQTPDHLCLVMEYVKGGNLLFHLSSMGVFSEDRTRFYGAEITLGIQYLHNQGIIYRGISLEHLMLDQSGHIKITGFGLCKEGIFSRDRTRTFCGAPLYTAPEVVKGSDYGWAVDWWGVGVVMYAMMCRGLPFCSIYSEDLEALFELIVKEEVKYPS</sequence>
<evidence type="ECO:0000256" key="4">
    <source>
        <dbReference type="ARBA" id="ARBA00022777"/>
    </source>
</evidence>
<comment type="caution">
    <text evidence="7">The sequence shown here is derived from an EMBL/GenBank/DDBJ whole genome shotgun (WGS) entry which is preliminary data.</text>
</comment>
<dbReference type="Proteomes" id="UP001174909">
    <property type="component" value="Unassembled WGS sequence"/>
</dbReference>
<dbReference type="Gene3D" id="3.30.200.20">
    <property type="entry name" value="Phosphorylase Kinase, domain 1"/>
    <property type="match status" value="1"/>
</dbReference>
<dbReference type="PIRSF" id="PIRSF000654">
    <property type="entry name" value="Integrin-linked_kinase"/>
    <property type="match status" value="1"/>
</dbReference>
<dbReference type="SUPFAM" id="SSF56112">
    <property type="entry name" value="Protein kinase-like (PK-like)"/>
    <property type="match status" value="1"/>
</dbReference>
<evidence type="ECO:0000313" key="7">
    <source>
        <dbReference type="EMBL" id="CAI8020392.1"/>
    </source>
</evidence>
<dbReference type="AlphaFoldDB" id="A0AA35S0D0"/>
<dbReference type="InterPro" id="IPR011009">
    <property type="entry name" value="Kinase-like_dom_sf"/>
</dbReference>
<dbReference type="Gene3D" id="1.10.510.10">
    <property type="entry name" value="Transferase(Phosphotransferase) domain 1"/>
    <property type="match status" value="1"/>
</dbReference>
<keyword evidence="5" id="KW-0067">ATP-binding</keyword>
<organism evidence="7 8">
    <name type="scientific">Geodia barretti</name>
    <name type="common">Barrett's horny sponge</name>
    <dbReference type="NCBI Taxonomy" id="519541"/>
    <lineage>
        <taxon>Eukaryota</taxon>
        <taxon>Metazoa</taxon>
        <taxon>Porifera</taxon>
        <taxon>Demospongiae</taxon>
        <taxon>Heteroscleromorpha</taxon>
        <taxon>Tetractinellida</taxon>
        <taxon>Astrophorina</taxon>
        <taxon>Geodiidae</taxon>
        <taxon>Geodia</taxon>
    </lineage>
</organism>
<dbReference type="FunFam" id="1.10.510.10:FF:000551">
    <property type="entry name" value="Non-specific serine/threonine protein kinase"/>
    <property type="match status" value="1"/>
</dbReference>
<gene>
    <name evidence="7" type="ORF">GBAR_LOCUS12202</name>
</gene>
<dbReference type="InterPro" id="IPR000719">
    <property type="entry name" value="Prot_kinase_dom"/>
</dbReference>
<name>A0AA35S0D0_GEOBA</name>
<dbReference type="GO" id="GO:0004674">
    <property type="term" value="F:protein serine/threonine kinase activity"/>
    <property type="evidence" value="ECO:0007669"/>
    <property type="project" value="UniProtKB-KW"/>
</dbReference>
<dbReference type="GO" id="GO:0005524">
    <property type="term" value="F:ATP binding"/>
    <property type="evidence" value="ECO:0007669"/>
    <property type="project" value="UniProtKB-KW"/>
</dbReference>
<accession>A0AA35S0D0</accession>
<evidence type="ECO:0000256" key="5">
    <source>
        <dbReference type="ARBA" id="ARBA00022840"/>
    </source>
</evidence>
<dbReference type="PANTHER" id="PTHR24351">
    <property type="entry name" value="RIBOSOMAL PROTEIN S6 KINASE"/>
    <property type="match status" value="1"/>
</dbReference>
<keyword evidence="3" id="KW-0547">Nucleotide-binding</keyword>
<proteinExistence type="predicted"/>
<keyword evidence="4 7" id="KW-0418">Kinase</keyword>